<keyword evidence="2" id="KW-0812">Transmembrane</keyword>
<name>A0A814F3B7_ADIRI</name>
<feature type="transmembrane region" description="Helical" evidence="2">
    <location>
        <begin position="1347"/>
        <end position="1369"/>
    </location>
</feature>
<keyword evidence="1" id="KW-0732">Signal</keyword>
<accession>A0A814F3B7</accession>
<dbReference type="Gene3D" id="2.130.10.130">
    <property type="entry name" value="Integrin alpha, N-terminal"/>
    <property type="match status" value="1"/>
</dbReference>
<dbReference type="Pfam" id="PF13517">
    <property type="entry name" value="FG-GAP_3"/>
    <property type="match status" value="2"/>
</dbReference>
<evidence type="ECO:0000256" key="1">
    <source>
        <dbReference type="ARBA" id="ARBA00022729"/>
    </source>
</evidence>
<dbReference type="Proteomes" id="UP000663828">
    <property type="component" value="Unassembled WGS sequence"/>
</dbReference>
<feature type="transmembrane region" description="Helical" evidence="2">
    <location>
        <begin position="833"/>
        <end position="854"/>
    </location>
</feature>
<protein>
    <submittedName>
        <fullName evidence="3">Uncharacterized protein</fullName>
    </submittedName>
</protein>
<feature type="transmembrane region" description="Helical" evidence="2">
    <location>
        <begin position="933"/>
        <end position="951"/>
    </location>
</feature>
<dbReference type="SUPFAM" id="SSF69318">
    <property type="entry name" value="Integrin alpha N-terminal domain"/>
    <property type="match status" value="2"/>
</dbReference>
<feature type="transmembrane region" description="Helical" evidence="2">
    <location>
        <begin position="469"/>
        <end position="487"/>
    </location>
</feature>
<gene>
    <name evidence="3" type="ORF">XAT740_LOCUS11923</name>
</gene>
<feature type="transmembrane region" description="Helical" evidence="2">
    <location>
        <begin position="1267"/>
        <end position="1289"/>
    </location>
</feature>
<evidence type="ECO:0000313" key="3">
    <source>
        <dbReference type="EMBL" id="CAF0975962.1"/>
    </source>
</evidence>
<dbReference type="InterPro" id="IPR013517">
    <property type="entry name" value="FG-GAP"/>
</dbReference>
<evidence type="ECO:0000313" key="4">
    <source>
        <dbReference type="Proteomes" id="UP000663828"/>
    </source>
</evidence>
<keyword evidence="4" id="KW-1185">Reference proteome</keyword>
<evidence type="ECO:0000256" key="2">
    <source>
        <dbReference type="SAM" id="Phobius"/>
    </source>
</evidence>
<keyword evidence="2" id="KW-1133">Transmembrane helix</keyword>
<proteinExistence type="predicted"/>
<organism evidence="3 4">
    <name type="scientific">Adineta ricciae</name>
    <name type="common">Rotifer</name>
    <dbReference type="NCBI Taxonomy" id="249248"/>
    <lineage>
        <taxon>Eukaryota</taxon>
        <taxon>Metazoa</taxon>
        <taxon>Spiralia</taxon>
        <taxon>Gnathifera</taxon>
        <taxon>Rotifera</taxon>
        <taxon>Eurotatoria</taxon>
        <taxon>Bdelloidea</taxon>
        <taxon>Adinetida</taxon>
        <taxon>Adinetidae</taxon>
        <taxon>Adineta</taxon>
    </lineage>
</organism>
<feature type="transmembrane region" description="Helical" evidence="2">
    <location>
        <begin position="379"/>
        <end position="401"/>
    </location>
</feature>
<dbReference type="EMBL" id="CAJNOR010000664">
    <property type="protein sequence ID" value="CAF0975962.1"/>
    <property type="molecule type" value="Genomic_DNA"/>
</dbReference>
<dbReference type="PANTHER" id="PTHR44103:SF1">
    <property type="entry name" value="PROPROTEIN CONVERTASE P"/>
    <property type="match status" value="1"/>
</dbReference>
<reference evidence="3" key="1">
    <citation type="submission" date="2021-02" db="EMBL/GenBank/DDBJ databases">
        <authorList>
            <person name="Nowell W R."/>
        </authorList>
    </citation>
    <scope>NUCLEOTIDE SEQUENCE</scope>
</reference>
<keyword evidence="2" id="KW-0472">Membrane</keyword>
<dbReference type="InterPro" id="IPR028994">
    <property type="entry name" value="Integrin_alpha_N"/>
</dbReference>
<sequence>MNLKSFITWIYNKGINYNLFMLKEDEYNDDVEHPPDPHLIVKYQKYKTWLYILLFIVCFYILFYITLIKTNSTTIVISNITLSTYIKLYHKHHQTLMCPCSTITIPYQNVTVNNVTTHPICSSVFISREWVTKLYFENASEYGVWDFRTTAYSQFELLSRFCSLSKQIISQILIDVNNTELVNLYLLSEKQIEREIYGTIEHLKNSATSQMITFFDYLKNTSDRHYSITALNTNFIILATDEADKYLSLKGYELLLLFDELVLWDDDPILLVNATLSSLPSELDDLRYTPLYALLHSTLDCLYKVQCLQLLLDFFPKLTQLNFNLNNSVLSSQNERIPIHQYLNTLFITNWSRQIDYKKYFQLCSPYSCSYSKTEQTELVYAITIFISLYGGLIIVLRLIVSFSVDAITKWKCWLKKRNDNSTGDDLLTLKQRVKKWKLVETMRRLNLFKNINDRTELGVRQQKIATRVYLTLLFGSICTICLFTSLNTEVMIMIEKDPSITVYYFLQNSYADSFQCPCSKKTISYGSFLSLSPRFHQICSSGFIHDSWINMLNSYLNDFPLNDWRYRLHLQFQFLSDFCYLSNKTTSDAIGRYLSQLFLVSFAMNETELNKQINISLNQFYRSTVYSFAVMTDVLQLRLQMDQLYIEPAREDIGTSSNVNLMIDVLTENIDANQQMKFYFRLNELQEINSTMAKCICAIDPYCQVPAVAYEYFFTQGTVSDSASFNYVPGWIQRCLAVDSLLLSSLECLYENSACFPFLLAIFSQWDEYPPDLVPMIYDPTTTRFSQQANISTIFREMMIEQWYSSISYESFYNACAPTYCAYSERMHTKNFLGVIITLLSMIGGMMVSLRIFTPILIKMVIRLLVMIRKGRQQHPQRIHQSFFIQMKIIIYDDIKILSTKLLDLNIFVSSEFGSNVDRLTTKNYGRWATRLYVILFLSSFIVLTLYTIIQSRTVTTTFIQPSFDTYEILQEIHGNQLKCLCSQIASAYNAFVGITPVFHPICSSEFVQKEWHMKIIDGLKLNFSTYSFNDYRRFLSAHLQYLQGLCRISQDSVNNAINELLTSLLVTTELLSQQDFHHRINITIKQSESNAPILLSRFLFIFQSVVHGNAFMTTYQTNFQYFTRFHDAAELYLFTEAMVYDDNCSCGLSPHCTTQANFIENNSSERIGLIGLRIGCLPSESFHLSTLECFQNQSCVDLLHQYTNYPNITVPHFITSNHFLPNTTVDELIGHAFTEQWKTQRNYSQYYHRCSPLSCSYSYTEKFNIFYIIALFLSLEGGLTLVLRWICPKLIRTAFKMREYYRRRHMTSVHPAHSPSTTSDHFDCTTDLQASNRTTISWTRYCSKLIFVAITLMLLMTIIAIFSVYYARKVMNKTTGRNENTTTITSTMVTISSTTTNSLCQNKFRLVSTNISCLDRTVQRLTVTSGDFNGDKRMDLIYSCGFDEDETVVVSLSNGNGTFSDSMIFVLPRSHRVKSINIADFNNDDRSDILLVMGINDIQGKLMTLLGNGNGTFQNSTMLSLGDIGQITHVNIADLNNDNRFDALLALWLGETAMLAIVFGYGNGTFQTQSVVSSIASVGSVDELILIDINKNNMLDIVVCYALLKNVHILFGQNNGSFSSAFSLMKHGLMSMPLCIIDINNDGYLDIVLYSPESLHIHVFLGSADGIFEMPTSLFTSFTPTIKYVITGDFDSDNQSDIAVFYNGKDLEYIVYNYFNDSFRRKEKIDVKLLGKMDKFLVSDINNDNHVDIVIDIVIDIDIYPSHAIDVLFGYGNNRFSAQRVYSNEQRSRDWFGVIDVNNDNYEDIVSISMVSKVIDVLLNKHECSIF</sequence>
<feature type="transmembrane region" description="Helical" evidence="2">
    <location>
        <begin position="48"/>
        <end position="67"/>
    </location>
</feature>
<comment type="caution">
    <text evidence="3">The sequence shown here is derived from an EMBL/GenBank/DDBJ whole genome shotgun (WGS) entry which is preliminary data.</text>
</comment>
<dbReference type="PANTHER" id="PTHR44103">
    <property type="entry name" value="PROPROTEIN CONVERTASE P"/>
    <property type="match status" value="1"/>
</dbReference>